<feature type="transmembrane region" description="Helical" evidence="10">
    <location>
        <begin position="109"/>
        <end position="129"/>
    </location>
</feature>
<dbReference type="Proteomes" id="UP001497644">
    <property type="component" value="Chromosome 9"/>
</dbReference>
<evidence type="ECO:0000256" key="10">
    <source>
        <dbReference type="SAM" id="Phobius"/>
    </source>
</evidence>
<evidence type="ECO:0000256" key="4">
    <source>
        <dbReference type="ARBA" id="ARBA00022692"/>
    </source>
</evidence>
<reference evidence="11" key="1">
    <citation type="submission" date="2024-04" db="EMBL/GenBank/DDBJ databases">
        <authorList>
            <consortium name="Molecular Ecology Group"/>
        </authorList>
    </citation>
    <scope>NUCLEOTIDE SEQUENCE</scope>
</reference>
<gene>
    <name evidence="11" type="ORF">LPLAT_LOCUS14189</name>
</gene>
<evidence type="ECO:0000256" key="9">
    <source>
        <dbReference type="ARBA" id="ARBA00023224"/>
    </source>
</evidence>
<keyword evidence="8" id="KW-0675">Receptor</keyword>
<dbReference type="GO" id="GO:0007165">
    <property type="term" value="P:signal transduction"/>
    <property type="evidence" value="ECO:0007669"/>
    <property type="project" value="UniProtKB-KW"/>
</dbReference>
<comment type="subcellular location">
    <subcellularLocation>
        <location evidence="1">Cell membrane</location>
        <topology evidence="1">Multi-pass membrane protein</topology>
    </subcellularLocation>
</comment>
<keyword evidence="3" id="KW-0716">Sensory transduction</keyword>
<evidence type="ECO:0000256" key="8">
    <source>
        <dbReference type="ARBA" id="ARBA00023170"/>
    </source>
</evidence>
<dbReference type="PANTHER" id="PTHR21137">
    <property type="entry name" value="ODORANT RECEPTOR"/>
    <property type="match status" value="1"/>
</dbReference>
<dbReference type="PANTHER" id="PTHR21137:SF35">
    <property type="entry name" value="ODORANT RECEPTOR 19A-RELATED"/>
    <property type="match status" value="1"/>
</dbReference>
<dbReference type="AlphaFoldDB" id="A0AAV2PB61"/>
<dbReference type="Pfam" id="PF02949">
    <property type="entry name" value="7tm_6"/>
    <property type="match status" value="1"/>
</dbReference>
<sequence length="205" mass="23009">MCGYTIYSVTAGACGLAALFVTHACGQIEVIMSRLKDLVNGKNFKQSPNVHRRIAAIVKSHVRVIKFAAMVEEVLHEVCLVELTSSLCTICLLEYYCIVDWQSADRIGLATYFLLFVSFCFNVFMLCYIGELLMEKSSQIGYICYMINWYQLSPKSARSLILIIAMASHPIKISAGRIVDLSLMTFVNVLKTTMAYLSFLRTLVV</sequence>
<dbReference type="EMBL" id="OZ034832">
    <property type="protein sequence ID" value="CAL1689221.1"/>
    <property type="molecule type" value="Genomic_DNA"/>
</dbReference>
<dbReference type="EMBL" id="OZ034832">
    <property type="protein sequence ID" value="CAL1689220.1"/>
    <property type="molecule type" value="Genomic_DNA"/>
</dbReference>
<evidence type="ECO:0000256" key="6">
    <source>
        <dbReference type="ARBA" id="ARBA00022989"/>
    </source>
</evidence>
<dbReference type="InterPro" id="IPR004117">
    <property type="entry name" value="7tm6_olfct_rcpt"/>
</dbReference>
<evidence type="ECO:0000313" key="11">
    <source>
        <dbReference type="EMBL" id="CAL1689221.1"/>
    </source>
</evidence>
<dbReference type="GO" id="GO:0005549">
    <property type="term" value="F:odorant binding"/>
    <property type="evidence" value="ECO:0007669"/>
    <property type="project" value="InterPro"/>
</dbReference>
<organism evidence="11 12">
    <name type="scientific">Lasius platythorax</name>
    <dbReference type="NCBI Taxonomy" id="488582"/>
    <lineage>
        <taxon>Eukaryota</taxon>
        <taxon>Metazoa</taxon>
        <taxon>Ecdysozoa</taxon>
        <taxon>Arthropoda</taxon>
        <taxon>Hexapoda</taxon>
        <taxon>Insecta</taxon>
        <taxon>Pterygota</taxon>
        <taxon>Neoptera</taxon>
        <taxon>Endopterygota</taxon>
        <taxon>Hymenoptera</taxon>
        <taxon>Apocrita</taxon>
        <taxon>Aculeata</taxon>
        <taxon>Formicoidea</taxon>
        <taxon>Formicidae</taxon>
        <taxon>Formicinae</taxon>
        <taxon>Lasius</taxon>
        <taxon>Lasius</taxon>
    </lineage>
</organism>
<keyword evidence="9" id="KW-0807">Transducer</keyword>
<protein>
    <submittedName>
        <fullName evidence="11">Uncharacterized protein</fullName>
    </submittedName>
</protein>
<evidence type="ECO:0000256" key="7">
    <source>
        <dbReference type="ARBA" id="ARBA00023136"/>
    </source>
</evidence>
<keyword evidence="4 10" id="KW-0812">Transmembrane</keyword>
<evidence type="ECO:0000256" key="1">
    <source>
        <dbReference type="ARBA" id="ARBA00004651"/>
    </source>
</evidence>
<keyword evidence="12" id="KW-1185">Reference proteome</keyword>
<evidence type="ECO:0000256" key="3">
    <source>
        <dbReference type="ARBA" id="ARBA00022606"/>
    </source>
</evidence>
<keyword evidence="7 10" id="KW-0472">Membrane</keyword>
<dbReference type="GO" id="GO:0004984">
    <property type="term" value="F:olfactory receptor activity"/>
    <property type="evidence" value="ECO:0007669"/>
    <property type="project" value="InterPro"/>
</dbReference>
<dbReference type="GO" id="GO:0005886">
    <property type="term" value="C:plasma membrane"/>
    <property type="evidence" value="ECO:0007669"/>
    <property type="project" value="UniProtKB-SubCell"/>
</dbReference>
<evidence type="ECO:0000256" key="2">
    <source>
        <dbReference type="ARBA" id="ARBA00022475"/>
    </source>
</evidence>
<proteinExistence type="predicted"/>
<evidence type="ECO:0000256" key="5">
    <source>
        <dbReference type="ARBA" id="ARBA00022725"/>
    </source>
</evidence>
<keyword evidence="6 10" id="KW-1133">Transmembrane helix</keyword>
<accession>A0AAV2PB61</accession>
<name>A0AAV2PB61_9HYME</name>
<keyword evidence="2" id="KW-1003">Cell membrane</keyword>
<keyword evidence="5" id="KW-0552">Olfaction</keyword>
<evidence type="ECO:0000313" key="12">
    <source>
        <dbReference type="Proteomes" id="UP001497644"/>
    </source>
</evidence>